<dbReference type="InterPro" id="IPR019395">
    <property type="entry name" value="Transmembrane_161A/B"/>
</dbReference>
<feature type="transmembrane region" description="Helical" evidence="7">
    <location>
        <begin position="297"/>
        <end position="316"/>
    </location>
</feature>
<evidence type="ECO:0000256" key="1">
    <source>
        <dbReference type="ARBA" id="ARBA00004141"/>
    </source>
</evidence>
<feature type="transmembrane region" description="Helical" evidence="7">
    <location>
        <begin position="439"/>
        <end position="465"/>
    </location>
</feature>
<keyword evidence="6" id="KW-0325">Glycoprotein</keyword>
<dbReference type="GO" id="GO:0016020">
    <property type="term" value="C:membrane"/>
    <property type="evidence" value="ECO:0007669"/>
    <property type="project" value="UniProtKB-SubCell"/>
</dbReference>
<keyword evidence="5 7" id="KW-0472">Membrane</keyword>
<name>A0A8J2LWF7_9HEXA</name>
<accession>A0A8J2LWF7</accession>
<evidence type="ECO:0000256" key="6">
    <source>
        <dbReference type="ARBA" id="ARBA00023180"/>
    </source>
</evidence>
<comment type="caution">
    <text evidence="8">The sequence shown here is derived from an EMBL/GenBank/DDBJ whole genome shotgun (WGS) entry which is preliminary data.</text>
</comment>
<protein>
    <recommendedName>
        <fullName evidence="10">Transmembrane protein 161B</fullName>
    </recommendedName>
</protein>
<feature type="transmembrane region" description="Helical" evidence="7">
    <location>
        <begin position="336"/>
        <end position="357"/>
    </location>
</feature>
<reference evidence="8" key="1">
    <citation type="submission" date="2021-06" db="EMBL/GenBank/DDBJ databases">
        <authorList>
            <person name="Hodson N. C."/>
            <person name="Mongue J. A."/>
            <person name="Jaron S. K."/>
        </authorList>
    </citation>
    <scope>NUCLEOTIDE SEQUENCE</scope>
</reference>
<dbReference type="AlphaFoldDB" id="A0A8J2LWF7"/>
<feature type="transmembrane region" description="Helical" evidence="7">
    <location>
        <begin position="207"/>
        <end position="230"/>
    </location>
</feature>
<dbReference type="Pfam" id="PF10268">
    <property type="entry name" value="Tmemb_161AB"/>
    <property type="match status" value="1"/>
</dbReference>
<feature type="transmembrane region" description="Helical" evidence="7">
    <location>
        <begin position="176"/>
        <end position="195"/>
    </location>
</feature>
<evidence type="ECO:0000256" key="2">
    <source>
        <dbReference type="ARBA" id="ARBA00009706"/>
    </source>
</evidence>
<evidence type="ECO:0000313" key="8">
    <source>
        <dbReference type="EMBL" id="CAG7837937.1"/>
    </source>
</evidence>
<comment type="subcellular location">
    <subcellularLocation>
        <location evidence="1">Membrane</location>
        <topology evidence="1">Multi-pass membrane protein</topology>
    </subcellularLocation>
</comment>
<dbReference type="PANTHER" id="PTHR13624">
    <property type="entry name" value="RE42071P"/>
    <property type="match status" value="1"/>
</dbReference>
<feature type="transmembrane region" description="Helical" evidence="7">
    <location>
        <begin position="386"/>
        <end position="406"/>
    </location>
</feature>
<feature type="transmembrane region" description="Helical" evidence="7">
    <location>
        <begin position="533"/>
        <end position="554"/>
    </location>
</feature>
<feature type="transmembrane region" description="Helical" evidence="7">
    <location>
        <begin position="242"/>
        <end position="260"/>
    </location>
</feature>
<keyword evidence="4 7" id="KW-1133">Transmembrane helix</keyword>
<comment type="similarity">
    <text evidence="2">Belongs to the TMEM161 family.</text>
</comment>
<evidence type="ECO:0000256" key="4">
    <source>
        <dbReference type="ARBA" id="ARBA00022989"/>
    </source>
</evidence>
<evidence type="ECO:0000313" key="9">
    <source>
        <dbReference type="Proteomes" id="UP000708208"/>
    </source>
</evidence>
<organism evidence="8 9">
    <name type="scientific">Allacma fusca</name>
    <dbReference type="NCBI Taxonomy" id="39272"/>
    <lineage>
        <taxon>Eukaryota</taxon>
        <taxon>Metazoa</taxon>
        <taxon>Ecdysozoa</taxon>
        <taxon>Arthropoda</taxon>
        <taxon>Hexapoda</taxon>
        <taxon>Collembola</taxon>
        <taxon>Symphypleona</taxon>
        <taxon>Sminthuridae</taxon>
        <taxon>Allacma</taxon>
    </lineage>
</organism>
<dbReference type="PANTHER" id="PTHR13624:SF6">
    <property type="entry name" value="EMEI"/>
    <property type="match status" value="1"/>
</dbReference>
<dbReference type="OrthoDB" id="784140at2759"/>
<evidence type="ECO:0008006" key="10">
    <source>
        <dbReference type="Google" id="ProtNLM"/>
    </source>
</evidence>
<proteinExistence type="inferred from homology"/>
<keyword evidence="9" id="KW-1185">Reference proteome</keyword>
<sequence>MSATQVREDYTKDGAREGTFRKLTCEERREKKIENIIYICWEGFTDDSGIGTALIEIFCVINWRVRSSESETAELWRIEESENSRRKNGGIWSSTGVVDDCCYTGLIRYMHPSDDELRDLAGIRKDFYRPKGKGRFQDVKNPSTFHVPKDLEIRLETVKVTSIEVRHLKFYPEYHWAVDFTLYAIIIYIATEIYYGLVNPLNEMNLSVFWCLLSLMMCLSVLGKLTAIYFRGDEVMGERSMCLVMGTGYLLMAMIILIVSEDNLEVGVDSAYQSFHDNASAFLKTQGLDSSGPASKLIVKFTIAVCCAFLGTFFTFPGIRVSKMFWDSLKYCEGQLFLKFWINLSYILPFVLTLLWVKPIGRELFARIPIGTGGEPLMTDSAFESLRFHLVIFMVVLRVVLMPWFLQAFLNVAQDKLNEQIKEAGRILNTEIQKKVAGIYYYLCIVALQYIAPVLVCLLCCLMYKTLGGGSWLGSYFDSIEAVERPDPSGTTPASFLPETDAIKPATEHFAIALASLKQVFNATVFRGIFGFATWWCLFLLFASSAVGSVYLSFLTAA</sequence>
<dbReference type="Proteomes" id="UP000708208">
    <property type="component" value="Unassembled WGS sequence"/>
</dbReference>
<keyword evidence="3 7" id="KW-0812">Transmembrane</keyword>
<evidence type="ECO:0000256" key="3">
    <source>
        <dbReference type="ARBA" id="ARBA00022692"/>
    </source>
</evidence>
<dbReference type="EMBL" id="CAJVCH010571599">
    <property type="protein sequence ID" value="CAG7837937.1"/>
    <property type="molecule type" value="Genomic_DNA"/>
</dbReference>
<gene>
    <name evidence="8" type="ORF">AFUS01_LOCUS46969</name>
</gene>
<evidence type="ECO:0000256" key="7">
    <source>
        <dbReference type="SAM" id="Phobius"/>
    </source>
</evidence>
<evidence type="ECO:0000256" key="5">
    <source>
        <dbReference type="ARBA" id="ARBA00023136"/>
    </source>
</evidence>